<accession>A0A6J6IC24</accession>
<dbReference type="AlphaFoldDB" id="A0A6J6IC24"/>
<dbReference type="NCBIfam" id="NF047399">
    <property type="entry name" value="BrnA_antitoxin_add"/>
    <property type="match status" value="1"/>
</dbReference>
<sequence>MNGKEFDEIFDSGEDVTHLLDLSTIRRPRLELRKVNVDFPVWMIQELDHESTRLGITRQSLIKSWIGERLDEIIKNRTVLLDDPTD</sequence>
<gene>
    <name evidence="1" type="ORF">UFOPK1908_01001</name>
    <name evidence="2" type="ORF">UFOPK2282_00647</name>
    <name evidence="3" type="ORF">UFOPK3576_00743</name>
</gene>
<dbReference type="EMBL" id="CAEZWR010000059">
    <property type="protein sequence ID" value="CAB4662630.1"/>
    <property type="molecule type" value="Genomic_DNA"/>
</dbReference>
<evidence type="ECO:0000313" key="3">
    <source>
        <dbReference type="EMBL" id="CAB4905687.1"/>
    </source>
</evidence>
<dbReference type="EMBL" id="CAFBMO010000023">
    <property type="protein sequence ID" value="CAB4905687.1"/>
    <property type="molecule type" value="Genomic_DNA"/>
</dbReference>
<reference evidence="1" key="1">
    <citation type="submission" date="2020-05" db="EMBL/GenBank/DDBJ databases">
        <authorList>
            <person name="Chiriac C."/>
            <person name="Salcher M."/>
            <person name="Ghai R."/>
            <person name="Kavagutti S V."/>
        </authorList>
    </citation>
    <scope>NUCLEOTIDE SEQUENCE</scope>
</reference>
<organism evidence="1">
    <name type="scientific">freshwater metagenome</name>
    <dbReference type="NCBI Taxonomy" id="449393"/>
    <lineage>
        <taxon>unclassified sequences</taxon>
        <taxon>metagenomes</taxon>
        <taxon>ecological metagenomes</taxon>
    </lineage>
</organism>
<evidence type="ECO:0000313" key="1">
    <source>
        <dbReference type="EMBL" id="CAB4623450.1"/>
    </source>
</evidence>
<proteinExistence type="predicted"/>
<evidence type="ECO:0000313" key="2">
    <source>
        <dbReference type="EMBL" id="CAB4662630.1"/>
    </source>
</evidence>
<protein>
    <submittedName>
        <fullName evidence="1">Unannotated protein</fullName>
    </submittedName>
</protein>
<name>A0A6J6IC24_9ZZZZ</name>
<dbReference type="EMBL" id="CAEZVB010000046">
    <property type="protein sequence ID" value="CAB4623450.1"/>
    <property type="molecule type" value="Genomic_DNA"/>
</dbReference>